<reference evidence="1 2" key="1">
    <citation type="submission" date="2020-07" db="EMBL/GenBank/DDBJ databases">
        <title>Genomic Encyclopedia of Type Strains, Phase IV (KMG-V): Genome sequencing to study the core and pangenomes of soil and plant-associated prokaryotes.</title>
        <authorList>
            <person name="Whitman W."/>
        </authorList>
    </citation>
    <scope>NUCLEOTIDE SEQUENCE [LARGE SCALE GENOMIC DNA]</scope>
    <source>
        <strain evidence="1 2">SEMIA 4052</strain>
    </source>
</reference>
<name>A0A7Z0DWU4_RHILE</name>
<proteinExistence type="predicted"/>
<evidence type="ECO:0000313" key="1">
    <source>
        <dbReference type="EMBL" id="NYJ10397.1"/>
    </source>
</evidence>
<gene>
    <name evidence="1" type="ORF">GGI64_001444</name>
</gene>
<dbReference type="Proteomes" id="UP000535276">
    <property type="component" value="Unassembled WGS sequence"/>
</dbReference>
<dbReference type="EMBL" id="JACBZV010000002">
    <property type="protein sequence ID" value="NYJ10397.1"/>
    <property type="molecule type" value="Genomic_DNA"/>
</dbReference>
<sequence>MLAGSFIRLIEARHGDTINADFGPYGSVNLYFA</sequence>
<organism evidence="1 2">
    <name type="scientific">Rhizobium leguminosarum</name>
    <dbReference type="NCBI Taxonomy" id="384"/>
    <lineage>
        <taxon>Bacteria</taxon>
        <taxon>Pseudomonadati</taxon>
        <taxon>Pseudomonadota</taxon>
        <taxon>Alphaproteobacteria</taxon>
        <taxon>Hyphomicrobiales</taxon>
        <taxon>Rhizobiaceae</taxon>
        <taxon>Rhizobium/Agrobacterium group</taxon>
        <taxon>Rhizobium</taxon>
    </lineage>
</organism>
<evidence type="ECO:0000313" key="2">
    <source>
        <dbReference type="Proteomes" id="UP000535276"/>
    </source>
</evidence>
<protein>
    <submittedName>
        <fullName evidence="1">2-keto-4-pentenoate hydratase</fullName>
    </submittedName>
</protein>
<accession>A0A7Z0DWU4</accession>
<dbReference type="AlphaFoldDB" id="A0A7Z0DWU4"/>
<comment type="caution">
    <text evidence="1">The sequence shown here is derived from an EMBL/GenBank/DDBJ whole genome shotgun (WGS) entry which is preliminary data.</text>
</comment>